<dbReference type="Proteomes" id="UP001164539">
    <property type="component" value="Chromosome 12"/>
</dbReference>
<protein>
    <submittedName>
        <fullName evidence="1">Cation/H(+) antiporter like</fullName>
    </submittedName>
</protein>
<reference evidence="1 2" key="1">
    <citation type="journal article" date="2023" name="Science">
        <title>Complex scaffold remodeling in plant triterpene biosynthesis.</title>
        <authorList>
            <person name="De La Pena R."/>
            <person name="Hodgson H."/>
            <person name="Liu J.C."/>
            <person name="Stephenson M.J."/>
            <person name="Martin A.C."/>
            <person name="Owen C."/>
            <person name="Harkess A."/>
            <person name="Leebens-Mack J."/>
            <person name="Jimenez L.E."/>
            <person name="Osbourn A."/>
            <person name="Sattely E.S."/>
        </authorList>
    </citation>
    <scope>NUCLEOTIDE SEQUENCE [LARGE SCALE GENOMIC DNA]</scope>
    <source>
        <strain evidence="2">cv. JPN11</strain>
        <tissue evidence="1">Leaf</tissue>
    </source>
</reference>
<comment type="caution">
    <text evidence="1">The sequence shown here is derived from an EMBL/GenBank/DDBJ whole genome shotgun (WGS) entry which is preliminary data.</text>
</comment>
<evidence type="ECO:0000313" key="1">
    <source>
        <dbReference type="EMBL" id="KAJ4704716.1"/>
    </source>
</evidence>
<evidence type="ECO:0000313" key="2">
    <source>
        <dbReference type="Proteomes" id="UP001164539"/>
    </source>
</evidence>
<keyword evidence="2" id="KW-1185">Reference proteome</keyword>
<dbReference type="EMBL" id="CM051405">
    <property type="protein sequence ID" value="KAJ4704716.1"/>
    <property type="molecule type" value="Genomic_DNA"/>
</dbReference>
<name>A0ACC1X015_MELAZ</name>
<accession>A0ACC1X015</accession>
<gene>
    <name evidence="1" type="ORF">OWV82_021587</name>
</gene>
<organism evidence="1 2">
    <name type="scientific">Melia azedarach</name>
    <name type="common">Chinaberry tree</name>
    <dbReference type="NCBI Taxonomy" id="155640"/>
    <lineage>
        <taxon>Eukaryota</taxon>
        <taxon>Viridiplantae</taxon>
        <taxon>Streptophyta</taxon>
        <taxon>Embryophyta</taxon>
        <taxon>Tracheophyta</taxon>
        <taxon>Spermatophyta</taxon>
        <taxon>Magnoliopsida</taxon>
        <taxon>eudicotyledons</taxon>
        <taxon>Gunneridae</taxon>
        <taxon>Pentapetalae</taxon>
        <taxon>rosids</taxon>
        <taxon>malvids</taxon>
        <taxon>Sapindales</taxon>
        <taxon>Meliaceae</taxon>
        <taxon>Melia</taxon>
    </lineage>
</organism>
<proteinExistence type="predicted"/>
<sequence length="842" mass="91460">MVFNITSIKTSSNGAWQGDNPLDFAFPLLILQTTLILVVSRFLAFLLKPLRQPKVIAEIVGGIVLGPSAFGRNQDYLHRIFPTWSTPILESVASIGLLFFLFLVGLELDFNSIRRSGKRAFGIAFAGISLPFVCGVGVAFVLKNNIDGLDQVGYSQFLVFMGVALSITAFPVLARILAELKLLTTQVGETAMAAAAFNDLAAWILLALAVALAGDGDASGGEKKSPLVALWVLLSGVAFIIFMLTVIRPAMKWVARRCSPEHDVVDEAYICLTLAGVMVSGFITDLIGIHSIFGAFVFGLTIPKGGHFAERLIERIEDFVTGLLLPLYFASSGLKTNVATISGAQAWGLLVLVITTACAGKIFGTFAVAMMFKIPARESLTLGLLMNTKGLVELIVLNIGKEKKVLNDESFAILVLMALVTTFLTTPTVMAIYKPARRASTCTHRKLRDLSATTNSGSRDIFRILACIHGPGNVSSLISLVEATRSTKKQLKLFIMHLVELTERSSSIIMVQRARKNGFPFINRFRRGQWHDRVADTFQAYSQLGRVSVRPTTAISALSTMHEDICHVADDKGVTLIILPFHKRWAGDDDESIENVGHGWRAVNQRVLKHAPCSVGVLVDRGFGNGSPTPGPNATVAQRICILFFGGPDDREALELGGMMAEHPAVKLTVVRFVENDGLDSDGVMLRPSPTRCSEQNYSFSTAKMNREIEKEQDETALAEFRSKWDSMAEFIEKVTSNIVEGVLALGRSGDYELIVVGKGRFPSTMVAKLADRQAEHAELGPIGDILASSGQGVVSSVLVVQQHDMAHAEETPVSKIAHTHTDYEKFKAHESSVVGEISQAV</sequence>